<dbReference type="Proteomes" id="UP000571017">
    <property type="component" value="Unassembled WGS sequence"/>
</dbReference>
<gene>
    <name evidence="1" type="ORF">H0266_15285</name>
</gene>
<accession>A0A838CWB9</accession>
<sequence length="48" mass="5650">MIFEPITENNLHIAQEIYNSNPTYNQLENGKPARSIEDVRKEFIQDKT</sequence>
<name>A0A838CWB9_9BACI</name>
<comment type="caution">
    <text evidence="1">The sequence shown here is derived from an EMBL/GenBank/DDBJ whole genome shotgun (WGS) entry which is preliminary data.</text>
</comment>
<reference evidence="1 2" key="1">
    <citation type="journal article" date="2004" name="Extremophiles">
        <title>Halobacillus locisalis sp. nov., a halophilic bacterium isolated from a marine solar saltern of the Yellow Sea in Korea.</title>
        <authorList>
            <person name="Yoon J.H."/>
            <person name="Kang K.H."/>
            <person name="Oh T.K."/>
            <person name="Park Y.H."/>
        </authorList>
    </citation>
    <scope>NUCLEOTIDE SEQUENCE [LARGE SCALE GENOMIC DNA]</scope>
    <source>
        <strain evidence="1 2">KCTC 3788</strain>
    </source>
</reference>
<proteinExistence type="predicted"/>
<dbReference type="RefSeq" id="WP_181473291.1">
    <property type="nucleotide sequence ID" value="NZ_JACEFG010000003.1"/>
</dbReference>
<protein>
    <submittedName>
        <fullName evidence="1">Uncharacterized protein</fullName>
    </submittedName>
</protein>
<dbReference type="AlphaFoldDB" id="A0A838CWB9"/>
<evidence type="ECO:0000313" key="2">
    <source>
        <dbReference type="Proteomes" id="UP000571017"/>
    </source>
</evidence>
<keyword evidence="2" id="KW-1185">Reference proteome</keyword>
<organism evidence="1 2">
    <name type="scientific">Halobacillus locisalis</name>
    <dbReference type="NCBI Taxonomy" id="220753"/>
    <lineage>
        <taxon>Bacteria</taxon>
        <taxon>Bacillati</taxon>
        <taxon>Bacillota</taxon>
        <taxon>Bacilli</taxon>
        <taxon>Bacillales</taxon>
        <taxon>Bacillaceae</taxon>
        <taxon>Halobacillus</taxon>
    </lineage>
</organism>
<dbReference type="EMBL" id="JACEFG010000003">
    <property type="protein sequence ID" value="MBA2176260.1"/>
    <property type="molecule type" value="Genomic_DNA"/>
</dbReference>
<evidence type="ECO:0000313" key="1">
    <source>
        <dbReference type="EMBL" id="MBA2176260.1"/>
    </source>
</evidence>